<dbReference type="Proteomes" id="UP001317191">
    <property type="component" value="Unassembled WGS sequence"/>
</dbReference>
<dbReference type="EMBL" id="JAMLJM010000003">
    <property type="protein sequence ID" value="MCL9808830.1"/>
    <property type="molecule type" value="Genomic_DNA"/>
</dbReference>
<comment type="caution">
    <text evidence="2">The sequence shown here is derived from an EMBL/GenBank/DDBJ whole genome shotgun (WGS) entry which is preliminary data.</text>
</comment>
<protein>
    <submittedName>
        <fullName evidence="2">DinB family protein</fullName>
    </submittedName>
</protein>
<accession>A0ABT0TNA6</accession>
<dbReference type="Pfam" id="PF12867">
    <property type="entry name" value="DinB_2"/>
    <property type="match status" value="1"/>
</dbReference>
<sequence>METTALLSDLISRTQAIIIEIESLKEEPLELLKHKASEQDWSALECIEHLNRYGNFYNAKITENIKQNLSEPTANFNPGWLGNFFAESMLPKENSKKMKTFASKNPNGSVLTKETLTTFVKQQYELLNLLEIAKNVNLNTIKIPTTLSSLLKLKLGDTFRFVIFHNQRHLLQAKKAIQKSKG</sequence>
<organism evidence="2 3">
    <name type="scientific">Flavobacterium luminosum</name>
    <dbReference type="NCBI Taxonomy" id="2949086"/>
    <lineage>
        <taxon>Bacteria</taxon>
        <taxon>Pseudomonadati</taxon>
        <taxon>Bacteroidota</taxon>
        <taxon>Flavobacteriia</taxon>
        <taxon>Flavobacteriales</taxon>
        <taxon>Flavobacteriaceae</taxon>
        <taxon>Flavobacterium</taxon>
    </lineage>
</organism>
<dbReference type="Gene3D" id="1.20.120.450">
    <property type="entry name" value="dinb family like domain"/>
    <property type="match status" value="1"/>
</dbReference>
<evidence type="ECO:0000313" key="3">
    <source>
        <dbReference type="Proteomes" id="UP001317191"/>
    </source>
</evidence>
<keyword evidence="3" id="KW-1185">Reference proteome</keyword>
<evidence type="ECO:0000313" key="2">
    <source>
        <dbReference type="EMBL" id="MCL9808830.1"/>
    </source>
</evidence>
<gene>
    <name evidence="2" type="ORF">NAT50_05595</name>
</gene>
<evidence type="ECO:0000259" key="1">
    <source>
        <dbReference type="Pfam" id="PF12867"/>
    </source>
</evidence>
<dbReference type="InterPro" id="IPR034660">
    <property type="entry name" value="DinB/YfiT-like"/>
</dbReference>
<name>A0ABT0TNA6_9FLAO</name>
<dbReference type="InterPro" id="IPR024775">
    <property type="entry name" value="DinB-like"/>
</dbReference>
<reference evidence="2 3" key="1">
    <citation type="submission" date="2022-05" db="EMBL/GenBank/DDBJ databases">
        <title>Flavobacterium sp., isolated from activated sludge.</title>
        <authorList>
            <person name="Ran Q."/>
        </authorList>
    </citation>
    <scope>NUCLEOTIDE SEQUENCE [LARGE SCALE GENOMIC DNA]</scope>
    <source>
        <strain evidence="2 3">HXWNR70</strain>
    </source>
</reference>
<dbReference type="RefSeq" id="WP_250592219.1">
    <property type="nucleotide sequence ID" value="NZ_JAMLJM010000003.1"/>
</dbReference>
<proteinExistence type="predicted"/>
<feature type="domain" description="DinB-like" evidence="1">
    <location>
        <begin position="28"/>
        <end position="173"/>
    </location>
</feature>